<dbReference type="RefSeq" id="WP_147281173.1">
    <property type="nucleotide sequence ID" value="NZ_QQZY01000002.1"/>
</dbReference>
<accession>A0A7M2YZL9</accession>
<comment type="caution">
    <text evidence="1">The sequence shown here is derived from an EMBL/GenBank/DDBJ whole genome shotgun (WGS) entry which is preliminary data.</text>
</comment>
<protein>
    <submittedName>
        <fullName evidence="1">Uncharacterized protein</fullName>
    </submittedName>
</protein>
<sequence>MCIRCRHAEAPDPLGYCATCAVHARIELTEGYRRLARYLGAWAAFDEWSRRHGAEPANG</sequence>
<name>A0A7M2YZL9_9ACTN</name>
<dbReference type="EMBL" id="QQZY01000002">
    <property type="protein sequence ID" value="RDI74922.1"/>
    <property type="molecule type" value="Genomic_DNA"/>
</dbReference>
<keyword evidence="2" id="KW-1185">Reference proteome</keyword>
<proteinExistence type="predicted"/>
<dbReference type="AlphaFoldDB" id="A0A7M2YZL9"/>
<reference evidence="2" key="2">
    <citation type="journal article" date="2019" name="MicrobiologyOpen">
        <title>High-quality draft genome sequence of Gaiella occulta isolated from a 150 meter deep mineral water borehole and comparison with the genome sequences of other deep-branching lineages of the phylum Actinobacteria.</title>
        <authorList>
            <person name="Severino R."/>
            <person name="Froufe H.J.C."/>
            <person name="Barroso C."/>
            <person name="Albuquerque L."/>
            <person name="Lobo-da-Cunha A."/>
            <person name="da Costa M.S."/>
            <person name="Egas C."/>
        </authorList>
    </citation>
    <scope>NUCLEOTIDE SEQUENCE [LARGE SCALE GENOMIC DNA]</scope>
    <source>
        <strain evidence="2">F2-233</strain>
    </source>
</reference>
<evidence type="ECO:0000313" key="2">
    <source>
        <dbReference type="Proteomes" id="UP000254134"/>
    </source>
</evidence>
<evidence type="ECO:0000313" key="1">
    <source>
        <dbReference type="EMBL" id="RDI74922.1"/>
    </source>
</evidence>
<gene>
    <name evidence="1" type="ORF">Gocc_0720</name>
</gene>
<dbReference type="Proteomes" id="UP000254134">
    <property type="component" value="Unassembled WGS sequence"/>
</dbReference>
<organism evidence="1 2">
    <name type="scientific">Gaiella occulta</name>
    <dbReference type="NCBI Taxonomy" id="1002870"/>
    <lineage>
        <taxon>Bacteria</taxon>
        <taxon>Bacillati</taxon>
        <taxon>Actinomycetota</taxon>
        <taxon>Thermoleophilia</taxon>
        <taxon>Gaiellales</taxon>
        <taxon>Gaiellaceae</taxon>
        <taxon>Gaiella</taxon>
    </lineage>
</organism>
<reference evidence="1 2" key="1">
    <citation type="submission" date="2018-07" db="EMBL/GenBank/DDBJ databases">
        <title>High-quality-draft genome sequence of Gaiella occulta.</title>
        <authorList>
            <person name="Severino R."/>
            <person name="Froufe H.J.C."/>
            <person name="Rainey F.A."/>
            <person name="Barroso C."/>
            <person name="Albuquerque L."/>
            <person name="Lobo-Da-Cunha A."/>
            <person name="Da Costa M.S."/>
            <person name="Egas C."/>
        </authorList>
    </citation>
    <scope>NUCLEOTIDE SEQUENCE [LARGE SCALE GENOMIC DNA]</scope>
    <source>
        <strain evidence="1 2">F2-233</strain>
    </source>
</reference>